<proteinExistence type="predicted"/>
<organism evidence="1 2">
    <name type="scientific">Roseateles violae</name>
    <dbReference type="NCBI Taxonomy" id="3058042"/>
    <lineage>
        <taxon>Bacteria</taxon>
        <taxon>Pseudomonadati</taxon>
        <taxon>Pseudomonadota</taxon>
        <taxon>Betaproteobacteria</taxon>
        <taxon>Burkholderiales</taxon>
        <taxon>Sphaerotilaceae</taxon>
        <taxon>Roseateles</taxon>
    </lineage>
</organism>
<dbReference type="EMBL" id="JAUHHC010000009">
    <property type="protein sequence ID" value="MDN3923280.1"/>
    <property type="molecule type" value="Genomic_DNA"/>
</dbReference>
<dbReference type="NCBIfam" id="NF045536">
    <property type="entry name" value="phasin_PhaP6"/>
    <property type="match status" value="1"/>
</dbReference>
<evidence type="ECO:0000313" key="1">
    <source>
        <dbReference type="EMBL" id="MDN3923280.1"/>
    </source>
</evidence>
<evidence type="ECO:0008006" key="3">
    <source>
        <dbReference type="Google" id="ProtNLM"/>
    </source>
</evidence>
<sequence>MPKRQTQSLSLARKTAELSIAAPLVVSHRLARMAAAGANPSARNSAEFRRMFDEKTVAFSQAWNAMALQTLRANQAFASAAFRSLMFPWMKSPRSASALAASFQSATWGILAKGLAPVHGKAMANAKRLGRSRKQP</sequence>
<protein>
    <recommendedName>
        <fullName evidence="3">Phasin domain-containing protein</fullName>
    </recommendedName>
</protein>
<name>A0ABT8E0A8_9BURK</name>
<evidence type="ECO:0000313" key="2">
    <source>
        <dbReference type="Proteomes" id="UP001228044"/>
    </source>
</evidence>
<gene>
    <name evidence="1" type="ORF">QWJ38_23590</name>
</gene>
<comment type="caution">
    <text evidence="1">The sequence shown here is derived from an EMBL/GenBank/DDBJ whole genome shotgun (WGS) entry which is preliminary data.</text>
</comment>
<dbReference type="Proteomes" id="UP001228044">
    <property type="component" value="Unassembled WGS sequence"/>
</dbReference>
<dbReference type="InterPro" id="IPR053785">
    <property type="entry name" value="PhaP6-like"/>
</dbReference>
<dbReference type="RefSeq" id="WP_290361585.1">
    <property type="nucleotide sequence ID" value="NZ_JAUHHC010000009.1"/>
</dbReference>
<accession>A0ABT8E0A8</accession>
<reference evidence="1 2" key="1">
    <citation type="submission" date="2023-06" db="EMBL/GenBank/DDBJ databases">
        <title>Pelomonas sp. PFR6 16S ribosomal RNA gene Genome sequencing and assembly.</title>
        <authorList>
            <person name="Woo H."/>
        </authorList>
    </citation>
    <scope>NUCLEOTIDE SEQUENCE [LARGE SCALE GENOMIC DNA]</scope>
    <source>
        <strain evidence="1 2">PFR6</strain>
    </source>
</reference>
<keyword evidence="2" id="KW-1185">Reference proteome</keyword>